<evidence type="ECO:0000313" key="2">
    <source>
        <dbReference type="EMBL" id="WGV25280.1"/>
    </source>
</evidence>
<reference evidence="2 3" key="1">
    <citation type="journal article" date="2023" name="Limnol Oceanogr Lett">
        <title>Environmental adaptations by the intertidal Antarctic cyanobacterium Halotia branconii CENA392 as revealed using long-read genome sequencing.</title>
        <authorList>
            <person name="Dextro R.B."/>
            <person name="Delbaje E."/>
            <person name="Freitas P.N.N."/>
            <person name="Geraldes V."/>
            <person name="Pinto E."/>
            <person name="Long P.F."/>
            <person name="Fiore M.F."/>
        </authorList>
    </citation>
    <scope>NUCLEOTIDE SEQUENCE [LARGE SCALE GENOMIC DNA]</scope>
    <source>
        <strain evidence="2 3">CENA392</strain>
    </source>
</reference>
<gene>
    <name evidence="2" type="ORF">QI031_26615</name>
</gene>
<organism evidence="2 3">
    <name type="scientific">Halotia branconii CENA392</name>
    <dbReference type="NCBI Taxonomy" id="1539056"/>
    <lineage>
        <taxon>Bacteria</taxon>
        <taxon>Bacillati</taxon>
        <taxon>Cyanobacteriota</taxon>
        <taxon>Cyanophyceae</taxon>
        <taxon>Nostocales</taxon>
        <taxon>Nodulariaceae</taxon>
        <taxon>Halotia</taxon>
    </lineage>
</organism>
<name>A0AAJ6NRI9_9CYAN</name>
<evidence type="ECO:0000313" key="3">
    <source>
        <dbReference type="Proteomes" id="UP001223520"/>
    </source>
</evidence>
<feature type="transmembrane region" description="Helical" evidence="1">
    <location>
        <begin position="21"/>
        <end position="47"/>
    </location>
</feature>
<keyword evidence="1" id="KW-1133">Transmembrane helix</keyword>
<keyword evidence="1" id="KW-0472">Membrane</keyword>
<protein>
    <submittedName>
        <fullName evidence="2">Uncharacterized protein</fullName>
    </submittedName>
</protein>
<accession>A0AAJ6NRI9</accession>
<evidence type="ECO:0000256" key="1">
    <source>
        <dbReference type="SAM" id="Phobius"/>
    </source>
</evidence>
<sequence>MQAMFRRSHSPSLYTHTVRAIALPILTGLECAIALPILTGFEGAIALSMPLN</sequence>
<keyword evidence="1" id="KW-0812">Transmembrane</keyword>
<dbReference type="RefSeq" id="WP_281482582.1">
    <property type="nucleotide sequence ID" value="NZ_CP124543.1"/>
</dbReference>
<keyword evidence="3" id="KW-1185">Reference proteome</keyword>
<dbReference type="Proteomes" id="UP001223520">
    <property type="component" value="Chromosome"/>
</dbReference>
<dbReference type="EMBL" id="CP124543">
    <property type="protein sequence ID" value="WGV25280.1"/>
    <property type="molecule type" value="Genomic_DNA"/>
</dbReference>
<dbReference type="KEGG" id="hbq:QI031_26615"/>
<dbReference type="AlphaFoldDB" id="A0AAJ6NRI9"/>
<proteinExistence type="predicted"/>